<dbReference type="Proteomes" id="UP000823775">
    <property type="component" value="Unassembled WGS sequence"/>
</dbReference>
<evidence type="ECO:0000256" key="1">
    <source>
        <dbReference type="SAM" id="MobiDB-lite"/>
    </source>
</evidence>
<evidence type="ECO:0000313" key="2">
    <source>
        <dbReference type="EMBL" id="MCD7463724.1"/>
    </source>
</evidence>
<feature type="compositionally biased region" description="Basic and acidic residues" evidence="1">
    <location>
        <begin position="93"/>
        <end position="104"/>
    </location>
</feature>
<proteinExistence type="predicted"/>
<accession>A0ABS8SXF0</accession>
<dbReference type="EMBL" id="JACEIK010000910">
    <property type="protein sequence ID" value="MCD7463724.1"/>
    <property type="molecule type" value="Genomic_DNA"/>
</dbReference>
<feature type="region of interest" description="Disordered" evidence="1">
    <location>
        <begin position="93"/>
        <end position="116"/>
    </location>
</feature>
<sequence length="132" mass="14835">MDSRALPRAEAEGKKKGKREDLVLAAACGHEGEEGRGLVFIGEGERRRRVKAAPGNYGGLVFSVSRVVVCDGWPLVARRKVFRSNKVRDLAGEKWRERKEGEEKAGEEEEKEEGWLRSKVGEGGVFPRERWV</sequence>
<keyword evidence="3" id="KW-1185">Reference proteome</keyword>
<protein>
    <submittedName>
        <fullName evidence="2">Uncharacterized protein</fullName>
    </submittedName>
</protein>
<reference evidence="2 3" key="1">
    <citation type="journal article" date="2021" name="BMC Genomics">
        <title>Datura genome reveals duplications of psychoactive alkaloid biosynthetic genes and high mutation rate following tissue culture.</title>
        <authorList>
            <person name="Rajewski A."/>
            <person name="Carter-House D."/>
            <person name="Stajich J."/>
            <person name="Litt A."/>
        </authorList>
    </citation>
    <scope>NUCLEOTIDE SEQUENCE [LARGE SCALE GENOMIC DNA]</scope>
    <source>
        <strain evidence="2">AR-01</strain>
    </source>
</reference>
<evidence type="ECO:0000313" key="3">
    <source>
        <dbReference type="Proteomes" id="UP000823775"/>
    </source>
</evidence>
<gene>
    <name evidence="2" type="ORF">HAX54_051283</name>
</gene>
<comment type="caution">
    <text evidence="2">The sequence shown here is derived from an EMBL/GenBank/DDBJ whole genome shotgun (WGS) entry which is preliminary data.</text>
</comment>
<organism evidence="2 3">
    <name type="scientific">Datura stramonium</name>
    <name type="common">Jimsonweed</name>
    <name type="synonym">Common thornapple</name>
    <dbReference type="NCBI Taxonomy" id="4076"/>
    <lineage>
        <taxon>Eukaryota</taxon>
        <taxon>Viridiplantae</taxon>
        <taxon>Streptophyta</taxon>
        <taxon>Embryophyta</taxon>
        <taxon>Tracheophyta</taxon>
        <taxon>Spermatophyta</taxon>
        <taxon>Magnoliopsida</taxon>
        <taxon>eudicotyledons</taxon>
        <taxon>Gunneridae</taxon>
        <taxon>Pentapetalae</taxon>
        <taxon>asterids</taxon>
        <taxon>lamiids</taxon>
        <taxon>Solanales</taxon>
        <taxon>Solanaceae</taxon>
        <taxon>Solanoideae</taxon>
        <taxon>Datureae</taxon>
        <taxon>Datura</taxon>
    </lineage>
</organism>
<name>A0ABS8SXF0_DATST</name>